<evidence type="ECO:0000313" key="2">
    <source>
        <dbReference type="EMBL" id="KFB51491.1"/>
    </source>
</evidence>
<reference evidence="2 4" key="1">
    <citation type="journal article" date="2014" name="BMC Genomics">
        <title>Genome sequence of Anopheles sinensis provides insight into genetics basis of mosquito competence for malaria parasites.</title>
        <authorList>
            <person name="Zhou D."/>
            <person name="Zhang D."/>
            <person name="Ding G."/>
            <person name="Shi L."/>
            <person name="Hou Q."/>
            <person name="Ye Y."/>
            <person name="Xu Y."/>
            <person name="Zhou H."/>
            <person name="Xiong C."/>
            <person name="Li S."/>
            <person name="Yu J."/>
            <person name="Hong S."/>
            <person name="Yu X."/>
            <person name="Zou P."/>
            <person name="Chen C."/>
            <person name="Chang X."/>
            <person name="Wang W."/>
            <person name="Lv Y."/>
            <person name="Sun Y."/>
            <person name="Ma L."/>
            <person name="Shen B."/>
            <person name="Zhu C."/>
        </authorList>
    </citation>
    <scope>NUCLEOTIDE SEQUENCE [LARGE SCALE GENOMIC DNA]</scope>
</reference>
<gene>
    <name evidence="2" type="ORF">ZHAS_00019548</name>
</gene>
<dbReference type="EnsemblMetazoa" id="ASIC019548-RA">
    <property type="protein sequence ID" value="ASIC019548-PA"/>
    <property type="gene ID" value="ASIC019548"/>
</dbReference>
<dbReference type="PROSITE" id="PS51257">
    <property type="entry name" value="PROKAR_LIPOPROTEIN"/>
    <property type="match status" value="1"/>
</dbReference>
<keyword evidence="1" id="KW-0732">Signal</keyword>
<name>A0A084WMP7_ANOSI</name>
<feature type="chain" id="PRO_5001784993" evidence="1">
    <location>
        <begin position="20"/>
        <end position="119"/>
    </location>
</feature>
<protein>
    <submittedName>
        <fullName evidence="2 3">Uncharacterized protein</fullName>
    </submittedName>
</protein>
<evidence type="ECO:0000256" key="1">
    <source>
        <dbReference type="SAM" id="SignalP"/>
    </source>
</evidence>
<dbReference type="AlphaFoldDB" id="A0A084WMP7"/>
<proteinExistence type="predicted"/>
<evidence type="ECO:0000313" key="4">
    <source>
        <dbReference type="Proteomes" id="UP000030765"/>
    </source>
</evidence>
<accession>A0A084WMP7</accession>
<reference evidence="3" key="2">
    <citation type="submission" date="2020-05" db="UniProtKB">
        <authorList>
            <consortium name="EnsemblMetazoa"/>
        </authorList>
    </citation>
    <scope>IDENTIFICATION</scope>
</reference>
<feature type="signal peptide" evidence="1">
    <location>
        <begin position="1"/>
        <end position="19"/>
    </location>
</feature>
<dbReference type="VEuPathDB" id="VectorBase:ASIC019548"/>
<dbReference type="EMBL" id="ATLV01024498">
    <property type="status" value="NOT_ANNOTATED_CDS"/>
    <property type="molecule type" value="Genomic_DNA"/>
</dbReference>
<evidence type="ECO:0000313" key="3">
    <source>
        <dbReference type="EnsemblMetazoa" id="ASIC019548-PA"/>
    </source>
</evidence>
<dbReference type="EMBL" id="KE525352">
    <property type="protein sequence ID" value="KFB51491.1"/>
    <property type="molecule type" value="Genomic_DNA"/>
</dbReference>
<organism evidence="2">
    <name type="scientific">Anopheles sinensis</name>
    <name type="common">Mosquito</name>
    <dbReference type="NCBI Taxonomy" id="74873"/>
    <lineage>
        <taxon>Eukaryota</taxon>
        <taxon>Metazoa</taxon>
        <taxon>Ecdysozoa</taxon>
        <taxon>Arthropoda</taxon>
        <taxon>Hexapoda</taxon>
        <taxon>Insecta</taxon>
        <taxon>Pterygota</taxon>
        <taxon>Neoptera</taxon>
        <taxon>Endopterygota</taxon>
        <taxon>Diptera</taxon>
        <taxon>Nematocera</taxon>
        <taxon>Culicoidea</taxon>
        <taxon>Culicidae</taxon>
        <taxon>Anophelinae</taxon>
        <taxon>Anopheles</taxon>
    </lineage>
</organism>
<keyword evidence="4" id="KW-1185">Reference proteome</keyword>
<dbReference type="Proteomes" id="UP000030765">
    <property type="component" value="Unassembled WGS sequence"/>
</dbReference>
<sequence>MKYIFCFLLMAAITTATLGSCLSNCGVPSCKKCATTTPKPSCATKEPCPPEPKCRKCVAPTTEPPCNYHDVSEYHECEPTYTEPSCVDVEVEECPEGYAWNGYFCARSCEEKPHNPKYC</sequence>